<accession>A0A9Q1L3A0</accession>
<sequence length="269" mass="29146">MRVLVNGVLALQFLMWITRMQRESAASRVKIILISTKNLILKSAALNSTEVEGNTSGEARISLRKCNNAPVIVSTESETPGLTSTKLRVAQESDALKTHNELINSSGLGNGVCGSKPHKIFNECIATISDAGVVSAVGSLRKLGKDLDGEKSPMPVKHFDFAFDKKTSMMYNLTEVTWTSRLLVAKELEGMEGVAATAGVSSADKQNEATSSYTYWVRGATQDAAPLPVPKKLTSEDLNNQANNPQTHLGSAWNRCRIKDGCRFVAMDE</sequence>
<dbReference type="EMBL" id="JAJAGQ010000024">
    <property type="protein sequence ID" value="KAJ8526560.1"/>
    <property type="molecule type" value="Genomic_DNA"/>
</dbReference>
<feature type="chain" id="PRO_5040132629" evidence="1">
    <location>
        <begin position="27"/>
        <end position="269"/>
    </location>
</feature>
<feature type="signal peptide" evidence="1">
    <location>
        <begin position="1"/>
        <end position="26"/>
    </location>
</feature>
<dbReference type="OrthoDB" id="567237at2759"/>
<comment type="caution">
    <text evidence="2">The sequence shown here is derived from an EMBL/GenBank/DDBJ whole genome shotgun (WGS) entry which is preliminary data.</text>
</comment>
<dbReference type="Proteomes" id="UP001152561">
    <property type="component" value="Unassembled WGS sequence"/>
</dbReference>
<evidence type="ECO:0000256" key="1">
    <source>
        <dbReference type="SAM" id="SignalP"/>
    </source>
</evidence>
<evidence type="ECO:0000313" key="2">
    <source>
        <dbReference type="EMBL" id="KAJ8526560.1"/>
    </source>
</evidence>
<name>A0A9Q1L3A0_9SOLA</name>
<keyword evidence="1" id="KW-0732">Signal</keyword>
<evidence type="ECO:0000313" key="3">
    <source>
        <dbReference type="Proteomes" id="UP001152561"/>
    </source>
</evidence>
<proteinExistence type="predicted"/>
<reference evidence="3" key="1">
    <citation type="journal article" date="2023" name="Proc. Natl. Acad. Sci. U.S.A.">
        <title>Genomic and structural basis for evolution of tropane alkaloid biosynthesis.</title>
        <authorList>
            <person name="Wanga Y.-J."/>
            <person name="Taina T."/>
            <person name="Yua J.-Y."/>
            <person name="Lia J."/>
            <person name="Xua B."/>
            <person name="Chenc J."/>
            <person name="D'Auriad J.C."/>
            <person name="Huanga J.-P."/>
            <person name="Huanga S.-X."/>
        </authorList>
    </citation>
    <scope>NUCLEOTIDE SEQUENCE [LARGE SCALE GENOMIC DNA]</scope>
    <source>
        <strain evidence="3">cv. KIB-2019</strain>
    </source>
</reference>
<dbReference type="AlphaFoldDB" id="A0A9Q1L3A0"/>
<protein>
    <submittedName>
        <fullName evidence="2">Uncharacterized protein</fullName>
    </submittedName>
</protein>
<organism evidence="2 3">
    <name type="scientific">Anisodus acutangulus</name>
    <dbReference type="NCBI Taxonomy" id="402998"/>
    <lineage>
        <taxon>Eukaryota</taxon>
        <taxon>Viridiplantae</taxon>
        <taxon>Streptophyta</taxon>
        <taxon>Embryophyta</taxon>
        <taxon>Tracheophyta</taxon>
        <taxon>Spermatophyta</taxon>
        <taxon>Magnoliopsida</taxon>
        <taxon>eudicotyledons</taxon>
        <taxon>Gunneridae</taxon>
        <taxon>Pentapetalae</taxon>
        <taxon>asterids</taxon>
        <taxon>lamiids</taxon>
        <taxon>Solanales</taxon>
        <taxon>Solanaceae</taxon>
        <taxon>Solanoideae</taxon>
        <taxon>Hyoscyameae</taxon>
        <taxon>Anisodus</taxon>
    </lineage>
</organism>
<gene>
    <name evidence="2" type="ORF">K7X08_029037</name>
</gene>
<keyword evidence="3" id="KW-1185">Reference proteome</keyword>